<feature type="active site" evidence="2">
    <location>
        <position position="148"/>
    </location>
</feature>
<organism evidence="3 4">
    <name type="scientific">Parachlamydia acanthamoebae</name>
    <dbReference type="NCBI Taxonomy" id="83552"/>
    <lineage>
        <taxon>Bacteria</taxon>
        <taxon>Pseudomonadati</taxon>
        <taxon>Chlamydiota</taxon>
        <taxon>Chlamydiia</taxon>
        <taxon>Parachlamydiales</taxon>
        <taxon>Parachlamydiaceae</taxon>
        <taxon>Parachlamydia</taxon>
    </lineage>
</organism>
<keyword evidence="2" id="KW-0648">Protein biosynthesis</keyword>
<comment type="caution">
    <text evidence="3">The sequence shown here is derived from an EMBL/GenBank/DDBJ whole genome shotgun (WGS) entry which is preliminary data.</text>
</comment>
<comment type="catalytic activity">
    <reaction evidence="2">
        <text>N-terminal N-formyl-L-methionyl-[peptide] + H2O = N-terminal L-methionyl-[peptide] + formate</text>
        <dbReference type="Rhea" id="RHEA:24420"/>
        <dbReference type="Rhea" id="RHEA-COMP:10639"/>
        <dbReference type="Rhea" id="RHEA-COMP:10640"/>
        <dbReference type="ChEBI" id="CHEBI:15377"/>
        <dbReference type="ChEBI" id="CHEBI:15740"/>
        <dbReference type="ChEBI" id="CHEBI:49298"/>
        <dbReference type="ChEBI" id="CHEBI:64731"/>
        <dbReference type="EC" id="3.5.1.88"/>
    </reaction>
</comment>
<comment type="cofactor">
    <cofactor evidence="2">
        <name>Fe(2+)</name>
        <dbReference type="ChEBI" id="CHEBI:29033"/>
    </cofactor>
    <text evidence="2">Binds 1 Fe(2+) ion.</text>
</comment>
<evidence type="ECO:0000313" key="4">
    <source>
        <dbReference type="Proteomes" id="UP000031307"/>
    </source>
</evidence>
<protein>
    <recommendedName>
        <fullName evidence="2">Peptide deformylase</fullName>
        <shortName evidence="2">PDF</shortName>
        <ecNumber evidence="2">3.5.1.88</ecNumber>
    </recommendedName>
    <alternativeName>
        <fullName evidence="2">Polypeptide deformylase</fullName>
    </alternativeName>
</protein>
<dbReference type="GO" id="GO:0046872">
    <property type="term" value="F:metal ion binding"/>
    <property type="evidence" value="ECO:0007669"/>
    <property type="project" value="UniProtKB-KW"/>
</dbReference>
<keyword evidence="2" id="KW-0408">Iron</keyword>
<evidence type="ECO:0000313" key="3">
    <source>
        <dbReference type="EMBL" id="KIA78383.1"/>
    </source>
</evidence>
<dbReference type="PRINTS" id="PR01576">
    <property type="entry name" value="PDEFORMYLASE"/>
</dbReference>
<dbReference type="AlphaFoldDB" id="A0A0C1EE51"/>
<dbReference type="NCBIfam" id="NF001159">
    <property type="entry name" value="PRK00150.1-3"/>
    <property type="match status" value="1"/>
</dbReference>
<feature type="binding site" evidence="2">
    <location>
        <position position="151"/>
    </location>
    <ligand>
        <name>Fe cation</name>
        <dbReference type="ChEBI" id="CHEBI:24875"/>
    </ligand>
</feature>
<evidence type="ECO:0000256" key="2">
    <source>
        <dbReference type="HAMAP-Rule" id="MF_00163"/>
    </source>
</evidence>
<feature type="binding site" evidence="2">
    <location>
        <position position="147"/>
    </location>
    <ligand>
        <name>Fe cation</name>
        <dbReference type="ChEBI" id="CHEBI:24875"/>
    </ligand>
</feature>
<sequence length="185" mass="21347">MIRRWSIMQLPLAFYGDPILRKKCARVEQIDSQLKQLVNDMVETLEAHRGIGLAAPQVHHELNLFITKVPIRYKNGKEDSGNLHVFVNPKILAYSEEKNRYTEGCLSIPNVYAPVERPLSITVQYTDLDGKTCVEDFSGLEARCILHENDHINGVLFIDRIKKGNERKQLDPLLKQIKKKYHPKE</sequence>
<dbReference type="PANTHER" id="PTHR10458:SF22">
    <property type="entry name" value="PEPTIDE DEFORMYLASE"/>
    <property type="match status" value="1"/>
</dbReference>
<keyword evidence="2" id="KW-0479">Metal-binding</keyword>
<name>A0A0C1EE51_9BACT</name>
<dbReference type="PIRSF" id="PIRSF004749">
    <property type="entry name" value="Pep_def"/>
    <property type="match status" value="1"/>
</dbReference>
<dbReference type="Pfam" id="PF01327">
    <property type="entry name" value="Pep_deformylase"/>
    <property type="match status" value="1"/>
</dbReference>
<accession>A0A0C1EE51</accession>
<feature type="binding site" evidence="2">
    <location>
        <position position="105"/>
    </location>
    <ligand>
        <name>Fe cation</name>
        <dbReference type="ChEBI" id="CHEBI:24875"/>
    </ligand>
</feature>
<dbReference type="EC" id="3.5.1.88" evidence="2"/>
<dbReference type="PANTHER" id="PTHR10458">
    <property type="entry name" value="PEPTIDE DEFORMYLASE"/>
    <property type="match status" value="1"/>
</dbReference>
<keyword evidence="2 3" id="KW-0378">Hydrolase</keyword>
<dbReference type="NCBIfam" id="TIGR00079">
    <property type="entry name" value="pept_deformyl"/>
    <property type="match status" value="1"/>
</dbReference>
<comment type="similarity">
    <text evidence="1 2">Belongs to the polypeptide deformylase family.</text>
</comment>
<dbReference type="CDD" id="cd00487">
    <property type="entry name" value="Pep_deformylase"/>
    <property type="match status" value="1"/>
</dbReference>
<evidence type="ECO:0000256" key="1">
    <source>
        <dbReference type="ARBA" id="ARBA00010759"/>
    </source>
</evidence>
<dbReference type="GO" id="GO:0006412">
    <property type="term" value="P:translation"/>
    <property type="evidence" value="ECO:0007669"/>
    <property type="project" value="UniProtKB-UniRule"/>
</dbReference>
<dbReference type="HAMAP" id="MF_00163">
    <property type="entry name" value="Pep_deformylase"/>
    <property type="match status" value="1"/>
</dbReference>
<dbReference type="Gene3D" id="3.90.45.10">
    <property type="entry name" value="Peptide deformylase"/>
    <property type="match status" value="1"/>
</dbReference>
<dbReference type="GO" id="GO:0042586">
    <property type="term" value="F:peptide deformylase activity"/>
    <property type="evidence" value="ECO:0007669"/>
    <property type="project" value="UniProtKB-UniRule"/>
</dbReference>
<dbReference type="EMBL" id="JSAM01000023">
    <property type="protein sequence ID" value="KIA78383.1"/>
    <property type="molecule type" value="Genomic_DNA"/>
</dbReference>
<dbReference type="InterPro" id="IPR023635">
    <property type="entry name" value="Peptide_deformylase"/>
</dbReference>
<dbReference type="Proteomes" id="UP000031307">
    <property type="component" value="Unassembled WGS sequence"/>
</dbReference>
<dbReference type="InterPro" id="IPR036821">
    <property type="entry name" value="Peptide_deformylase_sf"/>
</dbReference>
<reference evidence="3 4" key="1">
    <citation type="journal article" date="2014" name="Mol. Biol. Evol.">
        <title>Massive expansion of Ubiquitination-related gene families within the Chlamydiae.</title>
        <authorList>
            <person name="Domman D."/>
            <person name="Collingro A."/>
            <person name="Lagkouvardos I."/>
            <person name="Gehre L."/>
            <person name="Weinmaier T."/>
            <person name="Rattei T."/>
            <person name="Subtil A."/>
            <person name="Horn M."/>
        </authorList>
    </citation>
    <scope>NUCLEOTIDE SEQUENCE [LARGE SCALE GENOMIC DNA]</scope>
    <source>
        <strain evidence="3 4">OEW1</strain>
    </source>
</reference>
<comment type="function">
    <text evidence="2">Removes the formyl group from the N-terminal Met of newly synthesized proteins. Requires at least a dipeptide for an efficient rate of reaction. N-terminal L-methionine is a prerequisite for activity but the enzyme has broad specificity at other positions.</text>
</comment>
<dbReference type="PATRIC" id="fig|83552.4.peg.412"/>
<gene>
    <name evidence="2 3" type="primary">def</name>
    <name evidence="3" type="ORF">DB43_EC00110</name>
</gene>
<dbReference type="SUPFAM" id="SSF56420">
    <property type="entry name" value="Peptide deformylase"/>
    <property type="match status" value="1"/>
</dbReference>
<proteinExistence type="inferred from homology"/>